<protein>
    <submittedName>
        <fullName evidence="1">Uncharacterized protein</fullName>
    </submittedName>
</protein>
<dbReference type="AlphaFoldDB" id="A0A4Q0Q8R4"/>
<reference evidence="1 2" key="1">
    <citation type="submission" date="2018-11" db="EMBL/GenBank/DDBJ databases">
        <title>Bradyrhizobium sp. nov., isolated from effective nodules of peanut in China.</title>
        <authorList>
            <person name="Li Y."/>
        </authorList>
    </citation>
    <scope>NUCLEOTIDE SEQUENCE [LARGE SCALE GENOMIC DNA]</scope>
    <source>
        <strain evidence="1 2">CCBAU 51770</strain>
    </source>
</reference>
<accession>A0A4Q0Q8R4</accession>
<organism evidence="1 2">
    <name type="scientific">Bradyrhizobium zhanjiangense</name>
    <dbReference type="NCBI Taxonomy" id="1325107"/>
    <lineage>
        <taxon>Bacteria</taxon>
        <taxon>Pseudomonadati</taxon>
        <taxon>Pseudomonadota</taxon>
        <taxon>Alphaproteobacteria</taxon>
        <taxon>Hyphomicrobiales</taxon>
        <taxon>Nitrobacteraceae</taxon>
        <taxon>Bradyrhizobium</taxon>
    </lineage>
</organism>
<name>A0A4Q0Q8R4_9BRAD</name>
<comment type="caution">
    <text evidence="1">The sequence shown here is derived from an EMBL/GenBank/DDBJ whole genome shotgun (WGS) entry which is preliminary data.</text>
</comment>
<dbReference type="Proteomes" id="UP000290174">
    <property type="component" value="Unassembled WGS sequence"/>
</dbReference>
<evidence type="ECO:0000313" key="2">
    <source>
        <dbReference type="Proteomes" id="UP000290174"/>
    </source>
</evidence>
<proteinExistence type="predicted"/>
<dbReference type="RefSeq" id="WP_128956978.1">
    <property type="nucleotide sequence ID" value="NZ_RKMK01000055.1"/>
</dbReference>
<sequence>MEALPYLEDEEANDPDAALREIRQWYAANDPMFRFAGGRMLRSVFPTCTEEPAVTAARFPSDGDADDMTFLLEMLENYRGEAPLHIVAKAIVKMLPEDDKRLTSVEILLENTGVVTGEFGMVEAMRERKALMAA</sequence>
<evidence type="ECO:0000313" key="1">
    <source>
        <dbReference type="EMBL" id="RXG85688.1"/>
    </source>
</evidence>
<dbReference type="EMBL" id="RKMK01000055">
    <property type="protein sequence ID" value="RXG85688.1"/>
    <property type="molecule type" value="Genomic_DNA"/>
</dbReference>
<gene>
    <name evidence="1" type="ORF">EAS61_35500</name>
</gene>